<proteinExistence type="predicted"/>
<sequence>MEISFSQSPIQFSSSELDKVNLSEQLSNALDFLNRTDHKVLPDYEPSSDEYILEIAQQRIEARRFIRENKNV</sequence>
<dbReference type="KEGG" id="sku:Sulku_1344"/>
<dbReference type="Proteomes" id="UP000008721">
    <property type="component" value="Chromosome"/>
</dbReference>
<gene>
    <name evidence="1" type="ordered locus">Sulku_1344</name>
</gene>
<name>E4TY87_SULKY</name>
<dbReference type="HOGENOM" id="CLU_2720828_0_0_7"/>
<dbReference type="RefSeq" id="WP_013460204.1">
    <property type="nucleotide sequence ID" value="NC_014762.1"/>
</dbReference>
<dbReference type="EMBL" id="CP002355">
    <property type="protein sequence ID" value="ADR34007.1"/>
    <property type="molecule type" value="Genomic_DNA"/>
</dbReference>
<dbReference type="AlphaFoldDB" id="E4TY87"/>
<organism evidence="1 2">
    <name type="scientific">Sulfuricurvum kujiense (strain ATCC BAA-921 / DSM 16994 / JCM 11577 / YK-1)</name>
    <dbReference type="NCBI Taxonomy" id="709032"/>
    <lineage>
        <taxon>Bacteria</taxon>
        <taxon>Pseudomonadati</taxon>
        <taxon>Campylobacterota</taxon>
        <taxon>Epsilonproteobacteria</taxon>
        <taxon>Campylobacterales</taxon>
        <taxon>Sulfurimonadaceae</taxon>
        <taxon>Sulfuricurvum</taxon>
    </lineage>
</organism>
<reference evidence="1 2" key="1">
    <citation type="journal article" date="2012" name="Stand. Genomic Sci.">
        <title>Complete genome sequence of the sulfur compounds oxidizing chemolithoautotroph Sulfuricurvum kujiense type strain (YK-1(T)).</title>
        <authorList>
            <person name="Han C."/>
            <person name="Kotsyurbenko O."/>
            <person name="Chertkov O."/>
            <person name="Held B."/>
            <person name="Lapidus A."/>
            <person name="Nolan M."/>
            <person name="Lucas S."/>
            <person name="Hammon N."/>
            <person name="Deshpande S."/>
            <person name="Cheng J.F."/>
            <person name="Tapia R."/>
            <person name="Goodwin L.A."/>
            <person name="Pitluck S."/>
            <person name="Liolios K."/>
            <person name="Pagani I."/>
            <person name="Ivanova N."/>
            <person name="Mavromatis K."/>
            <person name="Mikhailova N."/>
            <person name="Pati A."/>
            <person name="Chen A."/>
            <person name="Palaniappan K."/>
            <person name="Land M."/>
            <person name="Hauser L."/>
            <person name="Chang Y.J."/>
            <person name="Jeffries C.D."/>
            <person name="Brambilla E.M."/>
            <person name="Rohde M."/>
            <person name="Spring S."/>
            <person name="Sikorski J."/>
            <person name="Goker M."/>
            <person name="Woyke T."/>
            <person name="Bristow J."/>
            <person name="Eisen J.A."/>
            <person name="Markowitz V."/>
            <person name="Hugenholtz P."/>
            <person name="Kyrpides N.C."/>
            <person name="Klenk H.P."/>
            <person name="Detter J.C."/>
        </authorList>
    </citation>
    <scope>NUCLEOTIDE SEQUENCE [LARGE SCALE GENOMIC DNA]</scope>
    <source>
        <strain evidence="2">ATCC BAA-921 / DSM 16994 / JCM 11577 / YK-1</strain>
    </source>
</reference>
<protein>
    <submittedName>
        <fullName evidence="1">Uncharacterized protein</fullName>
    </submittedName>
</protein>
<evidence type="ECO:0000313" key="2">
    <source>
        <dbReference type="Proteomes" id="UP000008721"/>
    </source>
</evidence>
<evidence type="ECO:0000313" key="1">
    <source>
        <dbReference type="EMBL" id="ADR34007.1"/>
    </source>
</evidence>
<keyword evidence="2" id="KW-1185">Reference proteome</keyword>
<accession>E4TY87</accession>
<dbReference type="STRING" id="709032.Sulku_1344"/>